<organism evidence="1 2">
    <name type="scientific">Abrus precatorius</name>
    <name type="common">Indian licorice</name>
    <name type="synonym">Glycine abrus</name>
    <dbReference type="NCBI Taxonomy" id="3816"/>
    <lineage>
        <taxon>Eukaryota</taxon>
        <taxon>Viridiplantae</taxon>
        <taxon>Streptophyta</taxon>
        <taxon>Embryophyta</taxon>
        <taxon>Tracheophyta</taxon>
        <taxon>Spermatophyta</taxon>
        <taxon>Magnoliopsida</taxon>
        <taxon>eudicotyledons</taxon>
        <taxon>Gunneridae</taxon>
        <taxon>Pentapetalae</taxon>
        <taxon>rosids</taxon>
        <taxon>fabids</taxon>
        <taxon>Fabales</taxon>
        <taxon>Fabaceae</taxon>
        <taxon>Papilionoideae</taxon>
        <taxon>50 kb inversion clade</taxon>
        <taxon>NPAAA clade</taxon>
        <taxon>indigoferoid/millettioid clade</taxon>
        <taxon>Abreae</taxon>
        <taxon>Abrus</taxon>
    </lineage>
</organism>
<dbReference type="KEGG" id="aprc:113862498"/>
<dbReference type="RefSeq" id="XP_027351383.1">
    <property type="nucleotide sequence ID" value="XM_027495582.1"/>
</dbReference>
<gene>
    <name evidence="2" type="primary">LOC113862498</name>
</gene>
<dbReference type="Gene3D" id="3.60.10.10">
    <property type="entry name" value="Endonuclease/exonuclease/phosphatase"/>
    <property type="match status" value="1"/>
</dbReference>
<proteinExistence type="predicted"/>
<keyword evidence="1" id="KW-1185">Reference proteome</keyword>
<evidence type="ECO:0000313" key="2">
    <source>
        <dbReference type="RefSeq" id="XP_027351383.1"/>
    </source>
</evidence>
<accession>A0A8B8L7Q8</accession>
<protein>
    <submittedName>
        <fullName evidence="2">Uncharacterized protein LOC113862498</fullName>
    </submittedName>
</protein>
<dbReference type="AlphaFoldDB" id="A0A8B8L7Q8"/>
<evidence type="ECO:0000313" key="1">
    <source>
        <dbReference type="Proteomes" id="UP000694853"/>
    </source>
</evidence>
<name>A0A8B8L7Q8_ABRPR</name>
<reference evidence="2" key="2">
    <citation type="submission" date="2025-08" db="UniProtKB">
        <authorList>
            <consortium name="RefSeq"/>
        </authorList>
    </citation>
    <scope>IDENTIFICATION</scope>
    <source>
        <tissue evidence="2">Young leaves</tissue>
    </source>
</reference>
<sequence length="247" mass="28534">MRLVMQGVFGVYGILIAGSPQALSRRDLWYNLKNIAQSVSSQPWCLVGDFNATLNSWDHKGRSRDTQNLVCPLFQAFMRDCNLVDAGFVGSLLPGNVDLPNVVRNLWNEASPWNTNLTTLQDGLRDWNQNVFGNIFKRKKEIMKWLDGISRSLSHGPNVYLEGLQQRLWKDYEKILLREELLWFQKSRCKWLQFGDKNSKYFHGTTIVRRKKNKIESLQADDGSLIIDGYALEHHALNYLQGRRSSN</sequence>
<dbReference type="GeneID" id="113862498"/>
<reference evidence="1" key="1">
    <citation type="journal article" date="2019" name="Toxins">
        <title>Detection of Abrin-Like and Prepropulchellin-Like Toxin Genes and Transcripts Using Whole Genome Sequencing and Full-Length Transcript Sequencing of Abrus precatorius.</title>
        <authorList>
            <person name="Hovde B.T."/>
            <person name="Daligault H.E."/>
            <person name="Hanschen E.R."/>
            <person name="Kunde Y.A."/>
            <person name="Johnson M.B."/>
            <person name="Starkenburg S.R."/>
            <person name="Johnson S.L."/>
        </authorList>
    </citation>
    <scope>NUCLEOTIDE SEQUENCE [LARGE SCALE GENOMIC DNA]</scope>
</reference>
<dbReference type="InterPro" id="IPR036691">
    <property type="entry name" value="Endo/exonu/phosph_ase_sf"/>
</dbReference>
<dbReference type="SUPFAM" id="SSF56219">
    <property type="entry name" value="DNase I-like"/>
    <property type="match status" value="1"/>
</dbReference>
<dbReference type="OrthoDB" id="1436530at2759"/>
<dbReference type="Proteomes" id="UP000694853">
    <property type="component" value="Unplaced"/>
</dbReference>